<dbReference type="PANTHER" id="PTHR23070">
    <property type="entry name" value="BCS1 AAA-TYPE ATPASE"/>
    <property type="match status" value="1"/>
</dbReference>
<dbReference type="InterPro" id="IPR050747">
    <property type="entry name" value="Mitochondrial_chaperone_BCS1"/>
</dbReference>
<name>A0AAD8SXP4_LOLMU</name>
<evidence type="ECO:0000313" key="2">
    <source>
        <dbReference type="Proteomes" id="UP001231189"/>
    </source>
</evidence>
<accession>A0AAD8SXP4</accession>
<evidence type="ECO:0000313" key="1">
    <source>
        <dbReference type="EMBL" id="KAK1665974.1"/>
    </source>
</evidence>
<protein>
    <recommendedName>
        <fullName evidence="3">ATPase AAA-type core domain-containing protein</fullName>
    </recommendedName>
</protein>
<keyword evidence="2" id="KW-1185">Reference proteome</keyword>
<sequence length="137" mass="15212">MKLMVAAISNHLHFDLYDLDVGGVGSNTELWKVLVRMKNRSILLVEDVDCDLTTAPWRDMNGEGPDGSSPASKNHKVSLSGLLNMVDGLLSSSGHERILIFTTNHKDRLSGWTLFCSGHRPDGHARLHGLLRIEYYA</sequence>
<dbReference type="EMBL" id="JAUUTY010000003">
    <property type="protein sequence ID" value="KAK1665974.1"/>
    <property type="molecule type" value="Genomic_DNA"/>
</dbReference>
<dbReference type="Proteomes" id="UP001231189">
    <property type="component" value="Unassembled WGS sequence"/>
</dbReference>
<proteinExistence type="predicted"/>
<reference evidence="1" key="1">
    <citation type="submission" date="2023-07" db="EMBL/GenBank/DDBJ databases">
        <title>A chromosome-level genome assembly of Lolium multiflorum.</title>
        <authorList>
            <person name="Chen Y."/>
            <person name="Copetti D."/>
            <person name="Kolliker R."/>
            <person name="Studer B."/>
        </authorList>
    </citation>
    <scope>NUCLEOTIDE SEQUENCE</scope>
    <source>
        <strain evidence="1">02402/16</strain>
        <tissue evidence="1">Leaf</tissue>
    </source>
</reference>
<dbReference type="AlphaFoldDB" id="A0AAD8SXP4"/>
<evidence type="ECO:0008006" key="3">
    <source>
        <dbReference type="Google" id="ProtNLM"/>
    </source>
</evidence>
<organism evidence="1 2">
    <name type="scientific">Lolium multiflorum</name>
    <name type="common">Italian ryegrass</name>
    <name type="synonym">Lolium perenne subsp. multiflorum</name>
    <dbReference type="NCBI Taxonomy" id="4521"/>
    <lineage>
        <taxon>Eukaryota</taxon>
        <taxon>Viridiplantae</taxon>
        <taxon>Streptophyta</taxon>
        <taxon>Embryophyta</taxon>
        <taxon>Tracheophyta</taxon>
        <taxon>Spermatophyta</taxon>
        <taxon>Magnoliopsida</taxon>
        <taxon>Liliopsida</taxon>
        <taxon>Poales</taxon>
        <taxon>Poaceae</taxon>
        <taxon>BOP clade</taxon>
        <taxon>Pooideae</taxon>
        <taxon>Poodae</taxon>
        <taxon>Poeae</taxon>
        <taxon>Poeae Chloroplast Group 2 (Poeae type)</taxon>
        <taxon>Loliodinae</taxon>
        <taxon>Loliinae</taxon>
        <taxon>Lolium</taxon>
    </lineage>
</organism>
<dbReference type="Gene3D" id="3.40.50.300">
    <property type="entry name" value="P-loop containing nucleotide triphosphate hydrolases"/>
    <property type="match status" value="1"/>
</dbReference>
<dbReference type="InterPro" id="IPR027417">
    <property type="entry name" value="P-loop_NTPase"/>
</dbReference>
<comment type="caution">
    <text evidence="1">The sequence shown here is derived from an EMBL/GenBank/DDBJ whole genome shotgun (WGS) entry which is preliminary data.</text>
</comment>
<gene>
    <name evidence="1" type="ORF">QYE76_054133</name>
</gene>
<dbReference type="SUPFAM" id="SSF52540">
    <property type="entry name" value="P-loop containing nucleoside triphosphate hydrolases"/>
    <property type="match status" value="1"/>
</dbReference>